<evidence type="ECO:0000313" key="1">
    <source>
        <dbReference type="EMBL" id="CAG9789281.1"/>
    </source>
</evidence>
<gene>
    <name evidence="1" type="ORF">DIATSA_LOCUS7028</name>
</gene>
<name>A0A9N9R4R5_9NEOP</name>
<dbReference type="Proteomes" id="UP001153714">
    <property type="component" value="Chromosome 2"/>
</dbReference>
<accession>A0A9N9R4R5</accession>
<proteinExistence type="predicted"/>
<sequence length="101" mass="11528">MILCCTAVCTCTAHRQTRASAPPVPPHPPRPSTRHGLARCEAMPYRHLFRLYNAIESSFDSPRRPNFSYLLVLNEKNHYCAAIPNTTLTRTLAFLYGYNFE</sequence>
<dbReference type="AlphaFoldDB" id="A0A9N9R4R5"/>
<protein>
    <submittedName>
        <fullName evidence="1">Uncharacterized protein</fullName>
    </submittedName>
</protein>
<evidence type="ECO:0000313" key="2">
    <source>
        <dbReference type="Proteomes" id="UP001153714"/>
    </source>
</evidence>
<keyword evidence="2" id="KW-1185">Reference proteome</keyword>
<reference evidence="1" key="2">
    <citation type="submission" date="2022-10" db="EMBL/GenBank/DDBJ databases">
        <authorList>
            <consortium name="ENA_rothamsted_submissions"/>
            <consortium name="culmorum"/>
            <person name="King R."/>
        </authorList>
    </citation>
    <scope>NUCLEOTIDE SEQUENCE</scope>
</reference>
<dbReference type="EMBL" id="OU893333">
    <property type="protein sequence ID" value="CAG9789281.1"/>
    <property type="molecule type" value="Genomic_DNA"/>
</dbReference>
<dbReference type="OrthoDB" id="10661190at2759"/>
<organism evidence="1 2">
    <name type="scientific">Diatraea saccharalis</name>
    <name type="common">sugarcane borer</name>
    <dbReference type="NCBI Taxonomy" id="40085"/>
    <lineage>
        <taxon>Eukaryota</taxon>
        <taxon>Metazoa</taxon>
        <taxon>Ecdysozoa</taxon>
        <taxon>Arthropoda</taxon>
        <taxon>Hexapoda</taxon>
        <taxon>Insecta</taxon>
        <taxon>Pterygota</taxon>
        <taxon>Neoptera</taxon>
        <taxon>Endopterygota</taxon>
        <taxon>Lepidoptera</taxon>
        <taxon>Glossata</taxon>
        <taxon>Ditrysia</taxon>
        <taxon>Pyraloidea</taxon>
        <taxon>Crambidae</taxon>
        <taxon>Crambinae</taxon>
        <taxon>Diatraea</taxon>
    </lineage>
</organism>
<reference evidence="1" key="1">
    <citation type="submission" date="2021-12" db="EMBL/GenBank/DDBJ databases">
        <authorList>
            <person name="King R."/>
        </authorList>
    </citation>
    <scope>NUCLEOTIDE SEQUENCE</scope>
</reference>